<name>A0A655DCW0_SALET</name>
<evidence type="ECO:0000313" key="1">
    <source>
        <dbReference type="EMBL" id="CNU57929.1"/>
    </source>
</evidence>
<organism evidence="1 2">
    <name type="scientific">Salmonella enterica subsp. enterica serovar Bovismorbificans</name>
    <dbReference type="NCBI Taxonomy" id="58097"/>
    <lineage>
        <taxon>Bacteria</taxon>
        <taxon>Pseudomonadati</taxon>
        <taxon>Pseudomonadota</taxon>
        <taxon>Gammaproteobacteria</taxon>
        <taxon>Enterobacterales</taxon>
        <taxon>Enterobacteriaceae</taxon>
        <taxon>Salmonella</taxon>
    </lineage>
</organism>
<proteinExistence type="predicted"/>
<dbReference type="Proteomes" id="UP000041314">
    <property type="component" value="Unassembled WGS sequence"/>
</dbReference>
<evidence type="ECO:0000313" key="2">
    <source>
        <dbReference type="Proteomes" id="UP000041314"/>
    </source>
</evidence>
<dbReference type="EMBL" id="CQPA01000027">
    <property type="protein sequence ID" value="CNU57929.1"/>
    <property type="molecule type" value="Genomic_DNA"/>
</dbReference>
<protein>
    <submittedName>
        <fullName evidence="1">Uncharacterized protein</fullName>
    </submittedName>
</protein>
<reference evidence="1 2" key="1">
    <citation type="submission" date="2015-03" db="EMBL/GenBank/DDBJ databases">
        <authorList>
            <consortium name="Pathogen Informatics"/>
        </authorList>
    </citation>
    <scope>NUCLEOTIDE SEQUENCE [LARGE SCALE GENOMIC DNA]</scope>
    <source>
        <strain evidence="1 2">A1104</strain>
    </source>
</reference>
<dbReference type="AlphaFoldDB" id="A0A655DCW0"/>
<sequence>MRVGFQGGNHINPVQRVQMIKMHQVIVNV</sequence>
<accession>A0A655DCW0</accession>
<gene>
    <name evidence="1" type="ORF">ERS008198_03102</name>
</gene>